<dbReference type="InterPro" id="IPR026170">
    <property type="entry name" value="FAM173A/B"/>
</dbReference>
<gene>
    <name evidence="4" type="ORF">A2482_01400</name>
</gene>
<dbReference type="AlphaFoldDB" id="A0A1F5T734"/>
<reference evidence="4 5" key="1">
    <citation type="journal article" date="2016" name="Nat. Commun.">
        <title>Thousands of microbial genomes shed light on interconnected biogeochemical processes in an aquifer system.</title>
        <authorList>
            <person name="Anantharaman K."/>
            <person name="Brown C.T."/>
            <person name="Hug L.A."/>
            <person name="Sharon I."/>
            <person name="Castelle C.J."/>
            <person name="Probst A.J."/>
            <person name="Thomas B.C."/>
            <person name="Singh A."/>
            <person name="Wilkins M.J."/>
            <person name="Karaoz U."/>
            <person name="Brodie E.L."/>
            <person name="Williams K.H."/>
            <person name="Hubbard S.S."/>
            <person name="Banfield J.F."/>
        </authorList>
    </citation>
    <scope>NUCLEOTIDE SEQUENCE [LARGE SCALE GENOMIC DNA]</scope>
</reference>
<dbReference type="GO" id="GO:0016279">
    <property type="term" value="F:protein-lysine N-methyltransferase activity"/>
    <property type="evidence" value="ECO:0007669"/>
    <property type="project" value="InterPro"/>
</dbReference>
<dbReference type="CDD" id="cd02440">
    <property type="entry name" value="AdoMet_MTases"/>
    <property type="match status" value="1"/>
</dbReference>
<dbReference type="InterPro" id="IPR029063">
    <property type="entry name" value="SAM-dependent_MTases_sf"/>
</dbReference>
<evidence type="ECO:0000256" key="3">
    <source>
        <dbReference type="ARBA" id="ARBA00022691"/>
    </source>
</evidence>
<dbReference type="PANTHER" id="PTHR13610:SF9">
    <property type="entry name" value="FI06469P"/>
    <property type="match status" value="1"/>
</dbReference>
<name>A0A1F5T734_9BACT</name>
<dbReference type="Proteomes" id="UP000178656">
    <property type="component" value="Unassembled WGS sequence"/>
</dbReference>
<comment type="caution">
    <text evidence="4">The sequence shown here is derived from an EMBL/GenBank/DDBJ whole genome shotgun (WGS) entry which is preliminary data.</text>
</comment>
<organism evidence="4 5">
    <name type="scientific">Candidatus Falkowbacteria bacterium RIFOXYC2_FULL_48_21</name>
    <dbReference type="NCBI Taxonomy" id="1798005"/>
    <lineage>
        <taxon>Bacteria</taxon>
        <taxon>Candidatus Falkowiibacteriota</taxon>
    </lineage>
</organism>
<dbReference type="Gene3D" id="3.40.50.150">
    <property type="entry name" value="Vaccinia Virus protein VP39"/>
    <property type="match status" value="1"/>
</dbReference>
<evidence type="ECO:0000256" key="1">
    <source>
        <dbReference type="ARBA" id="ARBA00022603"/>
    </source>
</evidence>
<dbReference type="PANTHER" id="PTHR13610">
    <property type="entry name" value="METHYLTRANSFERASE DOMAIN-CONTAINING PROTEIN"/>
    <property type="match status" value="1"/>
</dbReference>
<evidence type="ECO:0008006" key="6">
    <source>
        <dbReference type="Google" id="ProtNLM"/>
    </source>
</evidence>
<evidence type="ECO:0000256" key="2">
    <source>
        <dbReference type="ARBA" id="ARBA00022679"/>
    </source>
</evidence>
<proteinExistence type="predicted"/>
<dbReference type="GO" id="GO:0032259">
    <property type="term" value="P:methylation"/>
    <property type="evidence" value="ECO:0007669"/>
    <property type="project" value="UniProtKB-KW"/>
</dbReference>
<evidence type="ECO:0000313" key="5">
    <source>
        <dbReference type="Proteomes" id="UP000178656"/>
    </source>
</evidence>
<keyword evidence="1" id="KW-0489">Methyltransferase</keyword>
<keyword evidence="2" id="KW-0808">Transferase</keyword>
<keyword evidence="3" id="KW-0949">S-adenosyl-L-methionine</keyword>
<evidence type="ECO:0000313" key="4">
    <source>
        <dbReference type="EMBL" id="OGF34553.1"/>
    </source>
</evidence>
<dbReference type="EMBL" id="MFGM01000071">
    <property type="protein sequence ID" value="OGF34553.1"/>
    <property type="molecule type" value="Genomic_DNA"/>
</dbReference>
<sequence>MLYLLIFMLIVLVLLLLFLLVYGGSTIAGVIRARGVPYVPLARGKLAFLNENVKFNPADSLVDLGCGNGRVLRFLEKYQGLTKLEGYEVNWWAFFLGRLLNRIYKAKNRIYFKNFHQVDLGKYDVVYCYLLESGLKRLREKFDRELRPGARIVSFDFPIRGWHEPVQTYEGNKNKIFIYQI</sequence>
<accession>A0A1F5T734</accession>
<protein>
    <recommendedName>
        <fullName evidence="6">Methyltransferase domain-containing protein</fullName>
    </recommendedName>
</protein>
<dbReference type="SUPFAM" id="SSF53335">
    <property type="entry name" value="S-adenosyl-L-methionine-dependent methyltransferases"/>
    <property type="match status" value="1"/>
</dbReference>